<dbReference type="Proteomes" id="UP000530660">
    <property type="component" value="Unassembled WGS sequence"/>
</dbReference>
<name>A0A7J7IP26_9RHOD</name>
<reference evidence="1 2" key="1">
    <citation type="journal article" date="2020" name="J. Phycol.">
        <title>Comparative genome analysis reveals Cyanidiococcus gen. nov., a new extremophilic red algal genus sister to Cyanidioschyzon (Cyanidioschyzonaceae, Rhodophyta).</title>
        <authorList>
            <person name="Liu S.-L."/>
            <person name="Chiang Y.-R."/>
            <person name="Yoon H.S."/>
            <person name="Fu H.-Y."/>
        </authorList>
    </citation>
    <scope>NUCLEOTIDE SEQUENCE [LARGE SCALE GENOMIC DNA]</scope>
    <source>
        <strain evidence="1 2">THAL066</strain>
    </source>
</reference>
<protein>
    <submittedName>
        <fullName evidence="1">Uncharacterized protein</fullName>
    </submittedName>
</protein>
<evidence type="ECO:0000313" key="2">
    <source>
        <dbReference type="Proteomes" id="UP000530660"/>
    </source>
</evidence>
<dbReference type="EMBL" id="VWRR01000004">
    <property type="protein sequence ID" value="KAF6004287.1"/>
    <property type="molecule type" value="Genomic_DNA"/>
</dbReference>
<keyword evidence="2" id="KW-1185">Reference proteome</keyword>
<dbReference type="AlphaFoldDB" id="A0A7J7IP26"/>
<gene>
    <name evidence="1" type="ORF">F1559_004724</name>
</gene>
<accession>A0A7J7IP26</accession>
<comment type="caution">
    <text evidence="1">The sequence shown here is derived from an EMBL/GenBank/DDBJ whole genome shotgun (WGS) entry which is preliminary data.</text>
</comment>
<organism evidence="1 2">
    <name type="scientific">Cyanidiococcus yangmingshanensis</name>
    <dbReference type="NCBI Taxonomy" id="2690220"/>
    <lineage>
        <taxon>Eukaryota</taxon>
        <taxon>Rhodophyta</taxon>
        <taxon>Bangiophyceae</taxon>
        <taxon>Cyanidiales</taxon>
        <taxon>Cyanidiaceae</taxon>
        <taxon>Cyanidiococcus</taxon>
    </lineage>
</organism>
<sequence>MRYLRATAQTLKLIKAGCLRRPRWMQALEGLAPVRAQQERYRDVESVSNRVRTLPVSESSVRKKLLRQLRRRLAVRHPEWLGHVVVDLSVKSRSERDFMEKFVHKQAELILTQRVSEDEAYQRTLALLKSELPGVHHSVAVSDERAQDLGEMARSSTLFEQLVIPKTSTERTGKGPEEVFRASWIDAQRDRWLFDQIHRRSVR</sequence>
<evidence type="ECO:0000313" key="1">
    <source>
        <dbReference type="EMBL" id="KAF6004287.1"/>
    </source>
</evidence>
<dbReference type="OrthoDB" id="10467069at2759"/>
<proteinExistence type="predicted"/>